<keyword evidence="4 9" id="KW-0488">Methylation</keyword>
<accession>A0ABV7T6G6</accession>
<comment type="similarity">
    <text evidence="2 9">Belongs to the GSP I family.</text>
</comment>
<evidence type="ECO:0000256" key="8">
    <source>
        <dbReference type="ARBA" id="ARBA00023136"/>
    </source>
</evidence>
<dbReference type="Gene3D" id="3.30.1300.30">
    <property type="entry name" value="GSPII I/J protein-like"/>
    <property type="match status" value="1"/>
</dbReference>
<dbReference type="Pfam" id="PF02501">
    <property type="entry name" value="T2SSI"/>
    <property type="match status" value="1"/>
</dbReference>
<comment type="subcellular location">
    <subcellularLocation>
        <location evidence="1 9">Cell inner membrane</location>
        <topology evidence="1 9">Single-pass membrane protein</topology>
    </subcellularLocation>
</comment>
<evidence type="ECO:0000313" key="12">
    <source>
        <dbReference type="Proteomes" id="UP001595630"/>
    </source>
</evidence>
<keyword evidence="8" id="KW-0472">Membrane</keyword>
<evidence type="ECO:0000256" key="9">
    <source>
        <dbReference type="RuleBase" id="RU368030"/>
    </source>
</evidence>
<keyword evidence="3" id="KW-1003">Cell membrane</keyword>
<dbReference type="Pfam" id="PF07963">
    <property type="entry name" value="N_methyl"/>
    <property type="match status" value="1"/>
</dbReference>
<dbReference type="NCBIfam" id="TIGR01707">
    <property type="entry name" value="gspI"/>
    <property type="match status" value="1"/>
</dbReference>
<sequence>MSRRRPAGFTLLEVMVALAIFATVAAAVLTATGRGLNNASRLTDLTLAGWIADNRLTELQLARPTPTPGRETQQLHYAGRQWQVESAVEASSDPGMLRATVWVALAEASARTAPNERALTSLTGFVEVP</sequence>
<comment type="PTM">
    <text evidence="9">Cleaved by prepilin peptidase.</text>
</comment>
<dbReference type="PANTHER" id="PTHR38779:SF2">
    <property type="entry name" value="TYPE II SECRETION SYSTEM PROTEIN I-RELATED"/>
    <property type="match status" value="1"/>
</dbReference>
<dbReference type="PROSITE" id="PS00409">
    <property type="entry name" value="PROKAR_NTER_METHYL"/>
    <property type="match status" value="1"/>
</dbReference>
<dbReference type="EMBL" id="JBHRXZ010000022">
    <property type="protein sequence ID" value="MFC3608073.1"/>
    <property type="molecule type" value="Genomic_DNA"/>
</dbReference>
<keyword evidence="12" id="KW-1185">Reference proteome</keyword>
<protein>
    <recommendedName>
        <fullName evidence="9">Type II secretion system protein I</fullName>
        <shortName evidence="9">T2SS minor pseudopilin I</shortName>
    </recommendedName>
</protein>
<name>A0ABV7T6G6_9GAMM</name>
<evidence type="ECO:0000256" key="1">
    <source>
        <dbReference type="ARBA" id="ARBA00004377"/>
    </source>
</evidence>
<evidence type="ECO:0000256" key="2">
    <source>
        <dbReference type="ARBA" id="ARBA00008358"/>
    </source>
</evidence>
<evidence type="ECO:0000313" key="11">
    <source>
        <dbReference type="EMBL" id="MFC3608073.1"/>
    </source>
</evidence>
<keyword evidence="5 9" id="KW-0997">Cell inner membrane</keyword>
<keyword evidence="6" id="KW-0812">Transmembrane</keyword>
<dbReference type="InterPro" id="IPR045584">
    <property type="entry name" value="Pilin-like"/>
</dbReference>
<comment type="caution">
    <text evidence="11">The sequence shown here is derived from an EMBL/GenBank/DDBJ whole genome shotgun (WGS) entry which is preliminary data.</text>
</comment>
<proteinExistence type="inferred from homology"/>
<keyword evidence="7" id="KW-1133">Transmembrane helix</keyword>
<evidence type="ECO:0000256" key="4">
    <source>
        <dbReference type="ARBA" id="ARBA00022481"/>
    </source>
</evidence>
<evidence type="ECO:0000256" key="5">
    <source>
        <dbReference type="ARBA" id="ARBA00022519"/>
    </source>
</evidence>
<organism evidence="11 12">
    <name type="scientific">Stutzerimonas tarimensis</name>
    <dbReference type="NCBI Taxonomy" id="1507735"/>
    <lineage>
        <taxon>Bacteria</taxon>
        <taxon>Pseudomonadati</taxon>
        <taxon>Pseudomonadota</taxon>
        <taxon>Gammaproteobacteria</taxon>
        <taxon>Pseudomonadales</taxon>
        <taxon>Pseudomonadaceae</taxon>
        <taxon>Stutzerimonas</taxon>
    </lineage>
</organism>
<evidence type="ECO:0000259" key="10">
    <source>
        <dbReference type="Pfam" id="PF02501"/>
    </source>
</evidence>
<dbReference type="PANTHER" id="PTHR38779">
    <property type="entry name" value="TYPE II SECRETION SYSTEM PROTEIN I-RELATED"/>
    <property type="match status" value="1"/>
</dbReference>
<comment type="subunit">
    <text evidence="9">Type II secretion is composed of four main components: the outer membrane complex, the inner membrane complex, the cytoplasmic secretion ATPase and the periplasm-spanning pseudopilus.</text>
</comment>
<dbReference type="Proteomes" id="UP001595630">
    <property type="component" value="Unassembled WGS sequence"/>
</dbReference>
<evidence type="ECO:0000256" key="3">
    <source>
        <dbReference type="ARBA" id="ARBA00022475"/>
    </source>
</evidence>
<dbReference type="InterPro" id="IPR010052">
    <property type="entry name" value="T2SS_protein-GspI"/>
</dbReference>
<dbReference type="RefSeq" id="WP_386364290.1">
    <property type="nucleotide sequence ID" value="NZ_JBHRXZ010000022.1"/>
</dbReference>
<feature type="domain" description="Type II secretion system protein GspI C-terminal" evidence="10">
    <location>
        <begin position="42"/>
        <end position="126"/>
    </location>
</feature>
<dbReference type="InterPro" id="IPR012902">
    <property type="entry name" value="N_methyl_site"/>
</dbReference>
<evidence type="ECO:0000256" key="7">
    <source>
        <dbReference type="ARBA" id="ARBA00022989"/>
    </source>
</evidence>
<dbReference type="SUPFAM" id="SSF54523">
    <property type="entry name" value="Pili subunits"/>
    <property type="match status" value="2"/>
</dbReference>
<comment type="function">
    <text evidence="9">Component of the type II secretion system required for the energy-dependent secretion of extracellular factors such as proteases and toxins from the periplasm.</text>
</comment>
<gene>
    <name evidence="11" type="primary">gspI</name>
    <name evidence="11" type="ORF">ACFOMF_09820</name>
</gene>
<dbReference type="InterPro" id="IPR003413">
    <property type="entry name" value="T2SS_GspI_C"/>
</dbReference>
<evidence type="ECO:0000256" key="6">
    <source>
        <dbReference type="ARBA" id="ARBA00022692"/>
    </source>
</evidence>
<dbReference type="NCBIfam" id="TIGR02532">
    <property type="entry name" value="IV_pilin_GFxxxE"/>
    <property type="match status" value="1"/>
</dbReference>
<reference evidence="12" key="1">
    <citation type="journal article" date="2019" name="Int. J. Syst. Evol. Microbiol.">
        <title>The Global Catalogue of Microorganisms (GCM) 10K type strain sequencing project: providing services to taxonomists for standard genome sequencing and annotation.</title>
        <authorList>
            <consortium name="The Broad Institute Genomics Platform"/>
            <consortium name="The Broad Institute Genome Sequencing Center for Infectious Disease"/>
            <person name="Wu L."/>
            <person name="Ma J."/>
        </authorList>
    </citation>
    <scope>NUCLEOTIDE SEQUENCE [LARGE SCALE GENOMIC DNA]</scope>
    <source>
        <strain evidence="12">KCTC 42447</strain>
    </source>
</reference>